<reference evidence="1" key="1">
    <citation type="submission" date="2024-02" db="EMBL/GenBank/DDBJ databases">
        <authorList>
            <consortium name="ELIXIR-Norway"/>
            <consortium name="Elixir Norway"/>
        </authorList>
    </citation>
    <scope>NUCLEOTIDE SEQUENCE</scope>
</reference>
<proteinExistence type="predicted"/>
<evidence type="ECO:0000313" key="1">
    <source>
        <dbReference type="EMBL" id="CAK9254045.1"/>
    </source>
</evidence>
<name>A0ABP0VHY7_9BRYO</name>
<sequence length="75" mass="8684">WFGMRKDFCSFLLSICPCLREYGNISYNLHFNNNIASSLQRRDGQNDMQSSNSKHVITRQPKKLIVPHVSIESPD</sequence>
<dbReference type="Proteomes" id="UP001497444">
    <property type="component" value="Unassembled WGS sequence"/>
</dbReference>
<organism evidence="1 2">
    <name type="scientific">Sphagnum jensenii</name>
    <dbReference type="NCBI Taxonomy" id="128206"/>
    <lineage>
        <taxon>Eukaryota</taxon>
        <taxon>Viridiplantae</taxon>
        <taxon>Streptophyta</taxon>
        <taxon>Embryophyta</taxon>
        <taxon>Bryophyta</taxon>
        <taxon>Sphagnophytina</taxon>
        <taxon>Sphagnopsida</taxon>
        <taxon>Sphagnales</taxon>
        <taxon>Sphagnaceae</taxon>
        <taxon>Sphagnum</taxon>
    </lineage>
</organism>
<comment type="caution">
    <text evidence="1">The sequence shown here is derived from an EMBL/GenBank/DDBJ whole genome shotgun (WGS) entry which is preliminary data.</text>
</comment>
<keyword evidence="2" id="KW-1185">Reference proteome</keyword>
<protein>
    <submittedName>
        <fullName evidence="1">Uncharacterized protein</fullName>
    </submittedName>
</protein>
<accession>A0ABP0VHY7</accession>
<dbReference type="EMBL" id="CAXAQS010000971">
    <property type="protein sequence ID" value="CAK9254045.1"/>
    <property type="molecule type" value="Genomic_DNA"/>
</dbReference>
<evidence type="ECO:0000313" key="2">
    <source>
        <dbReference type="Proteomes" id="UP001497444"/>
    </source>
</evidence>
<feature type="non-terminal residue" evidence="1">
    <location>
        <position position="1"/>
    </location>
</feature>
<gene>
    <name evidence="1" type="ORF">CSSPJE1EN1_LOCUS29423</name>
</gene>